<keyword evidence="7" id="KW-0862">Zinc</keyword>
<dbReference type="InterPro" id="IPR008969">
    <property type="entry name" value="CarboxyPept-like_regulatory"/>
</dbReference>
<reference evidence="12 13" key="1">
    <citation type="submission" date="2018-10" db="EMBL/GenBank/DDBJ databases">
        <title>Genome assembly for a Yunnan-Guizhou Plateau 3E fish, Anabarilius grahami (Regan), and its evolutionary and genetic applications.</title>
        <authorList>
            <person name="Jiang W."/>
        </authorList>
    </citation>
    <scope>NUCLEOTIDE SEQUENCE [LARGE SCALE GENOMIC DNA]</scope>
    <source>
        <strain evidence="12">AG-KIZ</strain>
        <tissue evidence="12">Muscle</tissue>
    </source>
</reference>
<dbReference type="SMART" id="SM00631">
    <property type="entry name" value="Zn_pept"/>
    <property type="match status" value="1"/>
</dbReference>
<protein>
    <submittedName>
        <fullName evidence="12">Carboxypeptidase E</fullName>
    </submittedName>
</protein>
<dbReference type="InterPro" id="IPR057247">
    <property type="entry name" value="CARBOXYPEPT_ZN_2"/>
</dbReference>
<dbReference type="Pfam" id="PF00246">
    <property type="entry name" value="Peptidase_M14"/>
    <property type="match status" value="1"/>
</dbReference>
<dbReference type="OrthoDB" id="10249045at2759"/>
<evidence type="ECO:0000256" key="7">
    <source>
        <dbReference type="ARBA" id="ARBA00022833"/>
    </source>
</evidence>
<dbReference type="Proteomes" id="UP000281406">
    <property type="component" value="Unassembled WGS sequence"/>
</dbReference>
<dbReference type="GO" id="GO:0005615">
    <property type="term" value="C:extracellular space"/>
    <property type="evidence" value="ECO:0007669"/>
    <property type="project" value="TreeGrafter"/>
</dbReference>
<keyword evidence="8" id="KW-0482">Metalloprotease</keyword>
<evidence type="ECO:0000256" key="5">
    <source>
        <dbReference type="ARBA" id="ARBA00022723"/>
    </source>
</evidence>
<evidence type="ECO:0000313" key="13">
    <source>
        <dbReference type="Proteomes" id="UP000281406"/>
    </source>
</evidence>
<evidence type="ECO:0000256" key="3">
    <source>
        <dbReference type="ARBA" id="ARBA00022645"/>
    </source>
</evidence>
<dbReference type="PROSITE" id="PS00133">
    <property type="entry name" value="CARBOXYPEPT_ZN_2"/>
    <property type="match status" value="1"/>
</dbReference>
<dbReference type="EMBL" id="RJVU01075617">
    <property type="protein sequence ID" value="ROI16053.1"/>
    <property type="molecule type" value="Genomic_DNA"/>
</dbReference>
<proteinExistence type="inferred from homology"/>
<evidence type="ECO:0000256" key="8">
    <source>
        <dbReference type="ARBA" id="ARBA00023049"/>
    </source>
</evidence>
<sequence>MRVLSKLFTQSLVYPGEMKDWFVGRSNAQGIDLNRNFPDLDRIVYMNEREGGANNHLLKNMKKAVDENTKLAPETKAVVHWIMDIPFVLSANLHGGDVVANYPYDETRSGSTHEYSASPDDLVFKTLAKAYSSYNPVMSDPNRPPCRKNDDDSSFKEGITNGGAWYSVPGGMQDFNYLSSNCFEITLELSCDKFPPEDTLKQYWDQNRNSLVNYIEQDGDYWRLLAPGNYKVSASAPGYLTVVKKVAVPHSPATRLDFELESLEERKEEEKEELMDWWKMMSETLNF</sequence>
<dbReference type="GO" id="GO:0016485">
    <property type="term" value="P:protein processing"/>
    <property type="evidence" value="ECO:0007669"/>
    <property type="project" value="TreeGrafter"/>
</dbReference>
<dbReference type="GO" id="GO:0006518">
    <property type="term" value="P:peptide metabolic process"/>
    <property type="evidence" value="ECO:0007669"/>
    <property type="project" value="TreeGrafter"/>
</dbReference>
<evidence type="ECO:0000256" key="10">
    <source>
        <dbReference type="PROSITE-ProRule" id="PRU01379"/>
    </source>
</evidence>
<dbReference type="PRINTS" id="PR00765">
    <property type="entry name" value="CRBOXYPTASEA"/>
</dbReference>
<keyword evidence="9" id="KW-0325">Glycoprotein</keyword>
<evidence type="ECO:0000256" key="9">
    <source>
        <dbReference type="ARBA" id="ARBA00023180"/>
    </source>
</evidence>
<keyword evidence="5" id="KW-0479">Metal-binding</keyword>
<comment type="caution">
    <text evidence="12">The sequence shown here is derived from an EMBL/GenBank/DDBJ whole genome shotgun (WGS) entry which is preliminary data.</text>
</comment>
<name>A0A3N0XFD7_ANAGA</name>
<dbReference type="SUPFAM" id="SSF49464">
    <property type="entry name" value="Carboxypeptidase regulatory domain-like"/>
    <property type="match status" value="1"/>
</dbReference>
<evidence type="ECO:0000256" key="4">
    <source>
        <dbReference type="ARBA" id="ARBA00022670"/>
    </source>
</evidence>
<evidence type="ECO:0000259" key="11">
    <source>
        <dbReference type="PROSITE" id="PS52035"/>
    </source>
</evidence>
<dbReference type="PANTHER" id="PTHR11532">
    <property type="entry name" value="PROTEASE M14 CARBOXYPEPTIDASE"/>
    <property type="match status" value="1"/>
</dbReference>
<dbReference type="FunFam" id="2.60.40.1120:FF:000004">
    <property type="entry name" value="Carboxypeptidase E"/>
    <property type="match status" value="1"/>
</dbReference>
<organism evidence="12 13">
    <name type="scientific">Anabarilius grahami</name>
    <name type="common">Kanglang fish</name>
    <name type="synonym">Barilius grahami</name>
    <dbReference type="NCBI Taxonomy" id="495550"/>
    <lineage>
        <taxon>Eukaryota</taxon>
        <taxon>Metazoa</taxon>
        <taxon>Chordata</taxon>
        <taxon>Craniata</taxon>
        <taxon>Vertebrata</taxon>
        <taxon>Euteleostomi</taxon>
        <taxon>Actinopterygii</taxon>
        <taxon>Neopterygii</taxon>
        <taxon>Teleostei</taxon>
        <taxon>Ostariophysi</taxon>
        <taxon>Cypriniformes</taxon>
        <taxon>Xenocyprididae</taxon>
        <taxon>Xenocypridinae</taxon>
        <taxon>Xenocypridinae incertae sedis</taxon>
        <taxon>Anabarilius</taxon>
    </lineage>
</organism>
<evidence type="ECO:0000256" key="1">
    <source>
        <dbReference type="ARBA" id="ARBA00001947"/>
    </source>
</evidence>
<evidence type="ECO:0000313" key="12">
    <source>
        <dbReference type="EMBL" id="ROI16053.1"/>
    </source>
</evidence>
<dbReference type="GO" id="GO:0004181">
    <property type="term" value="F:metallocarboxypeptidase activity"/>
    <property type="evidence" value="ECO:0007669"/>
    <property type="project" value="InterPro"/>
</dbReference>
<comment type="cofactor">
    <cofactor evidence="1">
        <name>Zn(2+)</name>
        <dbReference type="ChEBI" id="CHEBI:29105"/>
    </cofactor>
</comment>
<accession>A0A3N0XFD7</accession>
<feature type="active site" description="Proton donor/acceptor" evidence="10">
    <location>
        <position position="188"/>
    </location>
</feature>
<evidence type="ECO:0000256" key="2">
    <source>
        <dbReference type="ARBA" id="ARBA00005988"/>
    </source>
</evidence>
<dbReference type="InterPro" id="IPR000834">
    <property type="entry name" value="Peptidase_M14"/>
</dbReference>
<keyword evidence="4" id="KW-0645">Protease</keyword>
<keyword evidence="3 12" id="KW-0121">Carboxypeptidase</keyword>
<dbReference type="InterPro" id="IPR050753">
    <property type="entry name" value="Peptidase_M14_domain"/>
</dbReference>
<dbReference type="PROSITE" id="PS52035">
    <property type="entry name" value="PEPTIDASE_M14"/>
    <property type="match status" value="1"/>
</dbReference>
<dbReference type="Gene3D" id="3.40.630.10">
    <property type="entry name" value="Zn peptidases"/>
    <property type="match status" value="1"/>
</dbReference>
<dbReference type="PANTHER" id="PTHR11532:SF92">
    <property type="entry name" value="CARBOXYPEPTIDASE E"/>
    <property type="match status" value="1"/>
</dbReference>
<gene>
    <name evidence="12" type="ORF">DPX16_14265</name>
</gene>
<keyword evidence="6" id="KW-0378">Hydrolase</keyword>
<comment type="similarity">
    <text evidence="2 10">Belongs to the peptidase M14 family.</text>
</comment>
<dbReference type="CDD" id="cd11308">
    <property type="entry name" value="Peptidase_M14NE-CP-C_like"/>
    <property type="match status" value="1"/>
</dbReference>
<dbReference type="GO" id="GO:0008270">
    <property type="term" value="F:zinc ion binding"/>
    <property type="evidence" value="ECO:0007669"/>
    <property type="project" value="InterPro"/>
</dbReference>
<dbReference type="SUPFAM" id="SSF53187">
    <property type="entry name" value="Zn-dependent exopeptidases"/>
    <property type="match status" value="1"/>
</dbReference>
<keyword evidence="13" id="KW-1185">Reference proteome</keyword>
<evidence type="ECO:0000256" key="6">
    <source>
        <dbReference type="ARBA" id="ARBA00022801"/>
    </source>
</evidence>
<feature type="domain" description="Peptidase M14" evidence="11">
    <location>
        <begin position="1"/>
        <end position="218"/>
    </location>
</feature>
<dbReference type="AlphaFoldDB" id="A0A3N0XFD7"/>